<reference evidence="5" key="1">
    <citation type="submission" date="2024-03" db="EMBL/GenBank/DDBJ databases">
        <title>Venom adaptation and exaptation during the trophic switch to blood-feeding by kissing bugs (Reduviidae: Triatominae).</title>
        <authorList>
            <person name="Zdenek C.N."/>
            <person name="Cardoso F.C."/>
            <person name="Robinson S.D."/>
            <person name="Mercedes R.S."/>
            <person name="Raidjoe E.R."/>
            <person name="Hernandez-Vargas M.J."/>
            <person name="Jin J."/>
            <person name="Corzo G."/>
            <person name="Vetter I."/>
            <person name="King G.F."/>
            <person name="Fry B.G."/>
            <person name="Walker A."/>
        </authorList>
    </citation>
    <scope>NUCLEOTIDE SEQUENCE</scope>
</reference>
<dbReference type="SUPFAM" id="SSF50494">
    <property type="entry name" value="Trypsin-like serine proteases"/>
    <property type="match status" value="1"/>
</dbReference>
<dbReference type="InterPro" id="IPR009003">
    <property type="entry name" value="Peptidase_S1_PA"/>
</dbReference>
<keyword evidence="2" id="KW-0720">Serine protease</keyword>
<accession>A0AB38ZER5</accession>
<dbReference type="EMBL" id="PP517496">
    <property type="protein sequence ID" value="WXI02746.1"/>
    <property type="molecule type" value="mRNA"/>
</dbReference>
<dbReference type="SUPFAM" id="SSF49854">
    <property type="entry name" value="Spermadhesin, CUB domain"/>
    <property type="match status" value="1"/>
</dbReference>
<organism evidence="5">
    <name type="scientific">Oncocephalus sp</name>
    <dbReference type="NCBI Taxonomy" id="2944721"/>
    <lineage>
        <taxon>Eukaryota</taxon>
        <taxon>Metazoa</taxon>
        <taxon>Ecdysozoa</taxon>
        <taxon>Arthropoda</taxon>
        <taxon>Hexapoda</taxon>
        <taxon>Insecta</taxon>
        <taxon>Pterygota</taxon>
        <taxon>Neoptera</taxon>
        <taxon>Paraneoptera</taxon>
        <taxon>Hemiptera</taxon>
        <taxon>Heteroptera</taxon>
        <taxon>Panheteroptera</taxon>
        <taxon>Cimicomorpha</taxon>
        <taxon>Reduviidae</taxon>
        <taxon>Stenopodainae</taxon>
        <taxon>Oncocephalus</taxon>
    </lineage>
</organism>
<dbReference type="PRINTS" id="PR00722">
    <property type="entry name" value="CHYMOTRYPSIN"/>
</dbReference>
<proteinExistence type="evidence at transcript level"/>
<dbReference type="CDD" id="cd00190">
    <property type="entry name" value="Tryp_SPc"/>
    <property type="match status" value="1"/>
</dbReference>
<dbReference type="PROSITE" id="PS00134">
    <property type="entry name" value="TRYPSIN_HIS"/>
    <property type="match status" value="1"/>
</dbReference>
<dbReference type="Gene3D" id="2.60.120.290">
    <property type="entry name" value="Spermadhesin, CUB domain"/>
    <property type="match status" value="1"/>
</dbReference>
<dbReference type="InterPro" id="IPR001314">
    <property type="entry name" value="Peptidase_S1A"/>
</dbReference>
<dbReference type="PROSITE" id="PS00135">
    <property type="entry name" value="TRYPSIN_SER"/>
    <property type="match status" value="1"/>
</dbReference>
<keyword evidence="3" id="KW-0732">Signal</keyword>
<evidence type="ECO:0000256" key="2">
    <source>
        <dbReference type="RuleBase" id="RU363034"/>
    </source>
</evidence>
<dbReference type="PANTHER" id="PTHR24252">
    <property type="entry name" value="ACROSIN-RELATED"/>
    <property type="match status" value="1"/>
</dbReference>
<feature type="domain" description="Peptidase S1" evidence="4">
    <location>
        <begin position="176"/>
        <end position="414"/>
    </location>
</feature>
<evidence type="ECO:0000313" key="5">
    <source>
        <dbReference type="EMBL" id="WXI02746.1"/>
    </source>
</evidence>
<protein>
    <submittedName>
        <fullName evidence="5">Venom S1 protease with CUB domain 11</fullName>
    </submittedName>
</protein>
<dbReference type="InterPro" id="IPR018114">
    <property type="entry name" value="TRYPSIN_HIS"/>
</dbReference>
<evidence type="ECO:0000259" key="4">
    <source>
        <dbReference type="PROSITE" id="PS50240"/>
    </source>
</evidence>
<keyword evidence="2 5" id="KW-0645">Protease</keyword>
<dbReference type="InterPro" id="IPR000859">
    <property type="entry name" value="CUB_dom"/>
</dbReference>
<dbReference type="Gene3D" id="2.40.10.10">
    <property type="entry name" value="Trypsin-like serine proteases"/>
    <property type="match status" value="1"/>
</dbReference>
<dbReference type="InterPro" id="IPR001254">
    <property type="entry name" value="Trypsin_dom"/>
</dbReference>
<dbReference type="InterPro" id="IPR035914">
    <property type="entry name" value="Sperma_CUB_dom_sf"/>
</dbReference>
<feature type="chain" id="PRO_5044332553" evidence="3">
    <location>
        <begin position="18"/>
        <end position="426"/>
    </location>
</feature>
<keyword evidence="1" id="KW-1015">Disulfide bond</keyword>
<dbReference type="InterPro" id="IPR043504">
    <property type="entry name" value="Peptidase_S1_PA_chymotrypsin"/>
</dbReference>
<feature type="signal peptide" evidence="3">
    <location>
        <begin position="1"/>
        <end position="17"/>
    </location>
</feature>
<dbReference type="PANTHER" id="PTHR24252:SF7">
    <property type="entry name" value="HYALIN"/>
    <property type="match status" value="1"/>
</dbReference>
<dbReference type="Pfam" id="PF00431">
    <property type="entry name" value="CUB"/>
    <property type="match status" value="1"/>
</dbReference>
<evidence type="ECO:0000256" key="1">
    <source>
        <dbReference type="ARBA" id="ARBA00023157"/>
    </source>
</evidence>
<keyword evidence="2" id="KW-0378">Hydrolase</keyword>
<dbReference type="PROSITE" id="PS50240">
    <property type="entry name" value="TRYPSIN_DOM"/>
    <property type="match status" value="1"/>
</dbReference>
<sequence length="426" mass="47685">MIKSTILVVLLSVAVQASKITQINLVPGLDPYILMNPRYPDQSEPEEDITWIFDTQPPAKISIHCADFRFVKTNPCIGTYVVINSGQPDEVTLCGAHFDYQKLSQTSRMTLRYLGGPWGGGAIKCLVQATTSDNIYHYHGADPSEVDSAEAGLVNLPGRRTTSCKCGWVNKRPARIYGGREVSPNEYPWLVALMRGDERRMPFCGGSIITSYHVLSAAHCFTDRKGQLGNDNFLVSAGEHDWQVDDNKARQLIKVDKVIIYQNYTSYVKDFDIALLYLEKEIQFNEFVGPICLPNGRLDVRDKWLKVMGWGRVNQEYYSTVAKMANVKGVDINICNAKFLYLMRTEDTFHVCTWAQGTDSCKGDSGGPLVWLDPETNRYTQSALVSHAMGCGDTIPSVNTDVSYFLDWIQLEIQNTNPSAKTCSKV</sequence>
<evidence type="ECO:0000256" key="3">
    <source>
        <dbReference type="SAM" id="SignalP"/>
    </source>
</evidence>
<dbReference type="FunFam" id="2.40.10.10:FF:000068">
    <property type="entry name" value="transmembrane protease serine 2"/>
    <property type="match status" value="1"/>
</dbReference>
<dbReference type="AlphaFoldDB" id="A0AB38ZER5"/>
<dbReference type="InterPro" id="IPR033116">
    <property type="entry name" value="TRYPSIN_SER"/>
</dbReference>
<dbReference type="Pfam" id="PF00089">
    <property type="entry name" value="Trypsin"/>
    <property type="match status" value="1"/>
</dbReference>
<dbReference type="SMART" id="SM00020">
    <property type="entry name" value="Tryp_SPc"/>
    <property type="match status" value="1"/>
</dbReference>
<name>A0AB38ZER5_9HEMI</name>
<dbReference type="GO" id="GO:0004252">
    <property type="term" value="F:serine-type endopeptidase activity"/>
    <property type="evidence" value="ECO:0007669"/>
    <property type="project" value="InterPro"/>
</dbReference>
<dbReference type="GO" id="GO:0006508">
    <property type="term" value="P:proteolysis"/>
    <property type="evidence" value="ECO:0007669"/>
    <property type="project" value="UniProtKB-KW"/>
</dbReference>